<gene>
    <name evidence="4" type="ORF">GCM10010446_55930</name>
</gene>
<feature type="domain" description="Conserved hypothetical protein CHP02679 N terminus" evidence="3">
    <location>
        <begin position="43"/>
        <end position="244"/>
    </location>
</feature>
<evidence type="ECO:0000259" key="2">
    <source>
        <dbReference type="Pfam" id="PF09664"/>
    </source>
</evidence>
<sequence length="426" mass="44997">MRHPEAEHSPAGHSAAGHPLDRPGLAPLWRAFHDRLSTGQPVARVRVGPLDEAAQNAVADLLGLDRLPGPRPTLSLTRLDQALRDSCGEDTRSVVTAIVGPVGDRAAARATDRADRAALWEWLATHPVVLAQPALDAWVAQVRRAGLTGGSVATTRSTLADALRTLSALPARGEPLPVFATRILNDSHALDDGTRLSGLVLRALAALYDTAAPESASERRALWARAGIADDALSTTVLTAGLRPTGDGPVAHAVTAYSRAGHATHLTLAQLRTPGELRFPPTVVHITENPSIPALALQRFGPACPPLVCTSGWPNSAVLLLLRHLAEAGAPLRHHGDFDGEGLRIAAHVLAKTPATPWRMSASDYLTARARTDPGPPVGRITEAPWDPALSEALLTHRTAVLEEHVAEDLLADLSRHPATRNGPTA</sequence>
<dbReference type="InterPro" id="IPR024465">
    <property type="entry name" value="DUF2399"/>
</dbReference>
<evidence type="ECO:0000313" key="5">
    <source>
        <dbReference type="Proteomes" id="UP001500403"/>
    </source>
</evidence>
<organism evidence="4 5">
    <name type="scientific">Streptomyces enissocaesilis</name>
    <dbReference type="NCBI Taxonomy" id="332589"/>
    <lineage>
        <taxon>Bacteria</taxon>
        <taxon>Bacillati</taxon>
        <taxon>Actinomycetota</taxon>
        <taxon>Actinomycetes</taxon>
        <taxon>Kitasatosporales</taxon>
        <taxon>Streptomycetaceae</taxon>
        <taxon>Streptomyces</taxon>
        <taxon>Streptomyces rochei group</taxon>
    </lineage>
</organism>
<dbReference type="RefSeq" id="WP_344498651.1">
    <property type="nucleotide sequence ID" value="NZ_BAAAUD010000053.1"/>
</dbReference>
<evidence type="ECO:0000259" key="3">
    <source>
        <dbReference type="Pfam" id="PF11796"/>
    </source>
</evidence>
<dbReference type="Pfam" id="PF11796">
    <property type="entry name" value="DUF3323"/>
    <property type="match status" value="1"/>
</dbReference>
<evidence type="ECO:0000256" key="1">
    <source>
        <dbReference type="SAM" id="MobiDB-lite"/>
    </source>
</evidence>
<evidence type="ECO:0008006" key="6">
    <source>
        <dbReference type="Google" id="ProtNLM"/>
    </source>
</evidence>
<keyword evidence="5" id="KW-1185">Reference proteome</keyword>
<feature type="compositionally biased region" description="Basic and acidic residues" evidence="1">
    <location>
        <begin position="1"/>
        <end position="10"/>
    </location>
</feature>
<proteinExistence type="predicted"/>
<protein>
    <recommendedName>
        <fullName evidence="6">TIGR02679 family protein</fullName>
    </recommendedName>
</protein>
<accession>A0ABN3XM96</accession>
<feature type="region of interest" description="Disordered" evidence="1">
    <location>
        <begin position="1"/>
        <end position="22"/>
    </location>
</feature>
<dbReference type="Proteomes" id="UP001500403">
    <property type="component" value="Unassembled WGS sequence"/>
</dbReference>
<feature type="domain" description="DUF2399" evidence="2">
    <location>
        <begin position="264"/>
        <end position="414"/>
    </location>
</feature>
<dbReference type="InterPro" id="IPR024466">
    <property type="entry name" value="CHP02679_N"/>
</dbReference>
<dbReference type="InterPro" id="IPR013495">
    <property type="entry name" value="CHP02679"/>
</dbReference>
<dbReference type="EMBL" id="BAAAUD010000053">
    <property type="protein sequence ID" value="GAA2963208.1"/>
    <property type="molecule type" value="Genomic_DNA"/>
</dbReference>
<evidence type="ECO:0000313" key="4">
    <source>
        <dbReference type="EMBL" id="GAA2963208.1"/>
    </source>
</evidence>
<dbReference type="Pfam" id="PF09664">
    <property type="entry name" value="DUF2399"/>
    <property type="match status" value="1"/>
</dbReference>
<dbReference type="NCBIfam" id="TIGR02679">
    <property type="entry name" value="TIGR02679 family protein"/>
    <property type="match status" value="1"/>
</dbReference>
<comment type="caution">
    <text evidence="4">The sequence shown here is derived from an EMBL/GenBank/DDBJ whole genome shotgun (WGS) entry which is preliminary data.</text>
</comment>
<name>A0ABN3XM96_9ACTN</name>
<reference evidence="4 5" key="1">
    <citation type="journal article" date="2019" name="Int. J. Syst. Evol. Microbiol.">
        <title>The Global Catalogue of Microorganisms (GCM) 10K type strain sequencing project: providing services to taxonomists for standard genome sequencing and annotation.</title>
        <authorList>
            <consortium name="The Broad Institute Genomics Platform"/>
            <consortium name="The Broad Institute Genome Sequencing Center for Infectious Disease"/>
            <person name="Wu L."/>
            <person name="Ma J."/>
        </authorList>
    </citation>
    <scope>NUCLEOTIDE SEQUENCE [LARGE SCALE GENOMIC DNA]</scope>
    <source>
        <strain evidence="4 5">JCM 9088</strain>
    </source>
</reference>